<feature type="compositionally biased region" description="Basic and acidic residues" evidence="6">
    <location>
        <begin position="1075"/>
        <end position="1091"/>
    </location>
</feature>
<gene>
    <name evidence="9" type="ORF">DZF91_31365</name>
</gene>
<dbReference type="Pfam" id="PF00698">
    <property type="entry name" value="Acyl_transf_1"/>
    <property type="match status" value="1"/>
</dbReference>
<feature type="compositionally biased region" description="Pro residues" evidence="6">
    <location>
        <begin position="1168"/>
        <end position="1182"/>
    </location>
</feature>
<dbReference type="InterPro" id="IPR036736">
    <property type="entry name" value="ACP-like_sf"/>
</dbReference>
<evidence type="ECO:0000259" key="7">
    <source>
        <dbReference type="PROSITE" id="PS50075"/>
    </source>
</evidence>
<dbReference type="InterPro" id="IPR009081">
    <property type="entry name" value="PP-bd_ACP"/>
</dbReference>
<dbReference type="InterPro" id="IPR006162">
    <property type="entry name" value="Ppantetheine_attach_site"/>
</dbReference>
<evidence type="ECO:0000256" key="1">
    <source>
        <dbReference type="ARBA" id="ARBA00001957"/>
    </source>
</evidence>
<dbReference type="InterPro" id="IPR036291">
    <property type="entry name" value="NAD(P)-bd_dom_sf"/>
</dbReference>
<dbReference type="Gene3D" id="3.40.50.1820">
    <property type="entry name" value="alpha/beta hydrolase"/>
    <property type="match status" value="1"/>
</dbReference>
<reference evidence="9 10" key="1">
    <citation type="submission" date="2018-08" db="EMBL/GenBank/DDBJ databases">
        <title>Actinomadura jelena sp. nov., a novel Actinomycete isolated from soil in Chad.</title>
        <authorList>
            <person name="Shi L."/>
        </authorList>
    </citation>
    <scope>NUCLEOTIDE SEQUENCE [LARGE SCALE GENOMIC DNA]</scope>
    <source>
        <strain evidence="9 10">NEAU-G17</strain>
    </source>
</reference>
<dbReference type="Gene3D" id="3.40.366.10">
    <property type="entry name" value="Malonyl-Coenzyme A Acyl Carrier Protein, domain 2"/>
    <property type="match status" value="1"/>
</dbReference>
<proteinExistence type="predicted"/>
<feature type="domain" description="PKS/mFAS DH" evidence="8">
    <location>
        <begin position="781"/>
        <end position="1056"/>
    </location>
</feature>
<feature type="compositionally biased region" description="Gly residues" evidence="6">
    <location>
        <begin position="443"/>
        <end position="457"/>
    </location>
</feature>
<dbReference type="PANTHER" id="PTHR43775:SF37">
    <property type="entry name" value="SI:DKEY-61P9.11"/>
    <property type="match status" value="1"/>
</dbReference>
<dbReference type="SMART" id="SM00823">
    <property type="entry name" value="PKS_PP"/>
    <property type="match status" value="1"/>
</dbReference>
<dbReference type="InterPro" id="IPR057326">
    <property type="entry name" value="KR_dom"/>
</dbReference>
<feature type="active site" description="Proton donor; for dehydratase activity" evidence="5">
    <location>
        <position position="975"/>
    </location>
</feature>
<feature type="domain" description="Carrier" evidence="7">
    <location>
        <begin position="1181"/>
        <end position="1256"/>
    </location>
</feature>
<evidence type="ECO:0000313" key="9">
    <source>
        <dbReference type="EMBL" id="RFU37734.1"/>
    </source>
</evidence>
<feature type="region of interest" description="C-terminal hotdog fold" evidence="5">
    <location>
        <begin position="916"/>
        <end position="1056"/>
    </location>
</feature>
<dbReference type="SMART" id="SM00827">
    <property type="entry name" value="PKS_AT"/>
    <property type="match status" value="1"/>
</dbReference>
<dbReference type="InterPro" id="IPR029058">
    <property type="entry name" value="AB_hydrolase_fold"/>
</dbReference>
<evidence type="ECO:0000259" key="8">
    <source>
        <dbReference type="PROSITE" id="PS52019"/>
    </source>
</evidence>
<dbReference type="InterPro" id="IPR050091">
    <property type="entry name" value="PKS_NRPS_Biosynth_Enz"/>
</dbReference>
<feature type="region of interest" description="Disordered" evidence="6">
    <location>
        <begin position="438"/>
        <end position="469"/>
    </location>
</feature>
<dbReference type="EMBL" id="QURH01000929">
    <property type="protein sequence ID" value="RFU37734.1"/>
    <property type="molecule type" value="Genomic_DNA"/>
</dbReference>
<feature type="region of interest" description="N-terminal hotdog fold" evidence="5">
    <location>
        <begin position="781"/>
        <end position="906"/>
    </location>
</feature>
<feature type="region of interest" description="Disordered" evidence="6">
    <location>
        <begin position="1071"/>
        <end position="1095"/>
    </location>
</feature>
<dbReference type="Pfam" id="PF00550">
    <property type="entry name" value="PP-binding"/>
    <property type="match status" value="1"/>
</dbReference>
<dbReference type="FunFam" id="1.10.1200.10:FF:000016">
    <property type="entry name" value="Non-ribosomal peptide synthase"/>
    <property type="match status" value="1"/>
</dbReference>
<dbReference type="InterPro" id="IPR016035">
    <property type="entry name" value="Acyl_Trfase/lysoPLipase"/>
</dbReference>
<dbReference type="InterPro" id="IPR001227">
    <property type="entry name" value="Ac_transferase_dom_sf"/>
</dbReference>
<feature type="non-terminal residue" evidence="9">
    <location>
        <position position="1"/>
    </location>
</feature>
<dbReference type="SMART" id="SM00826">
    <property type="entry name" value="PKS_DH"/>
    <property type="match status" value="1"/>
</dbReference>
<dbReference type="InterPro" id="IPR014043">
    <property type="entry name" value="Acyl_transferase_dom"/>
</dbReference>
<dbReference type="InterPro" id="IPR016036">
    <property type="entry name" value="Malonyl_transacylase_ACP-bd"/>
</dbReference>
<feature type="region of interest" description="Disordered" evidence="6">
    <location>
        <begin position="1146"/>
        <end position="1182"/>
    </location>
</feature>
<feature type="active site" description="Proton acceptor; for dehydratase activity" evidence="5">
    <location>
        <position position="812"/>
    </location>
</feature>
<dbReference type="InterPro" id="IPR049900">
    <property type="entry name" value="PKS_mFAS_DH"/>
</dbReference>
<dbReference type="Pfam" id="PF21089">
    <property type="entry name" value="PKS_DH_N"/>
    <property type="match status" value="1"/>
</dbReference>
<dbReference type="PROSITE" id="PS52019">
    <property type="entry name" value="PKS_MFAS_DH"/>
    <property type="match status" value="1"/>
</dbReference>
<evidence type="ECO:0000256" key="4">
    <source>
        <dbReference type="ARBA" id="ARBA00022679"/>
    </source>
</evidence>
<dbReference type="Pfam" id="PF14765">
    <property type="entry name" value="PS-DH"/>
    <property type="match status" value="1"/>
</dbReference>
<evidence type="ECO:0000256" key="5">
    <source>
        <dbReference type="PROSITE-ProRule" id="PRU01363"/>
    </source>
</evidence>
<dbReference type="InterPro" id="IPR049551">
    <property type="entry name" value="PKS_DH_C"/>
</dbReference>
<dbReference type="SUPFAM" id="SSF47336">
    <property type="entry name" value="ACP-like"/>
    <property type="match status" value="1"/>
</dbReference>
<keyword evidence="2" id="KW-0596">Phosphopantetheine</keyword>
<dbReference type="GO" id="GO:0044550">
    <property type="term" value="P:secondary metabolite biosynthetic process"/>
    <property type="evidence" value="ECO:0007669"/>
    <property type="project" value="UniProtKB-ARBA"/>
</dbReference>
<dbReference type="Pfam" id="PF08659">
    <property type="entry name" value="KR"/>
    <property type="match status" value="1"/>
</dbReference>
<feature type="region of interest" description="Disordered" evidence="6">
    <location>
        <begin position="759"/>
        <end position="780"/>
    </location>
</feature>
<dbReference type="Proteomes" id="UP000261811">
    <property type="component" value="Unassembled WGS sequence"/>
</dbReference>
<keyword evidence="4" id="KW-0808">Transferase</keyword>
<dbReference type="GO" id="GO:0006633">
    <property type="term" value="P:fatty acid biosynthetic process"/>
    <property type="evidence" value="ECO:0007669"/>
    <property type="project" value="TreeGrafter"/>
</dbReference>
<protein>
    <submittedName>
        <fullName evidence="9">SDR family NAD(P)-dependent oxidoreductase</fullName>
    </submittedName>
</protein>
<dbReference type="OrthoDB" id="4537517at2"/>
<dbReference type="InterPro" id="IPR020806">
    <property type="entry name" value="PKS_PP-bd"/>
</dbReference>
<comment type="caution">
    <text evidence="9">The sequence shown here is derived from an EMBL/GenBank/DDBJ whole genome shotgun (WGS) entry which is preliminary data.</text>
</comment>
<dbReference type="Gene3D" id="3.10.129.110">
    <property type="entry name" value="Polyketide synthase dehydratase"/>
    <property type="match status" value="1"/>
</dbReference>
<evidence type="ECO:0000313" key="10">
    <source>
        <dbReference type="Proteomes" id="UP000261811"/>
    </source>
</evidence>
<dbReference type="Gene3D" id="3.30.70.3290">
    <property type="match status" value="1"/>
</dbReference>
<dbReference type="InterPro" id="IPR049552">
    <property type="entry name" value="PKS_DH_N"/>
</dbReference>
<dbReference type="PROSITE" id="PS00012">
    <property type="entry name" value="PHOSPHOPANTETHEINE"/>
    <property type="match status" value="1"/>
</dbReference>
<organism evidence="9 10">
    <name type="scientific">Actinomadura logoneensis</name>
    <dbReference type="NCBI Taxonomy" id="2293572"/>
    <lineage>
        <taxon>Bacteria</taxon>
        <taxon>Bacillati</taxon>
        <taxon>Actinomycetota</taxon>
        <taxon>Actinomycetes</taxon>
        <taxon>Streptosporangiales</taxon>
        <taxon>Thermomonosporaceae</taxon>
        <taxon>Actinomadura</taxon>
    </lineage>
</organism>
<dbReference type="InterPro" id="IPR020807">
    <property type="entry name" value="PKS_DH"/>
</dbReference>
<dbReference type="SUPFAM" id="SSF51735">
    <property type="entry name" value="NAD(P)-binding Rossmann-fold domains"/>
    <property type="match status" value="3"/>
</dbReference>
<dbReference type="PROSITE" id="PS50075">
    <property type="entry name" value="CARRIER"/>
    <property type="match status" value="1"/>
</dbReference>
<dbReference type="GO" id="GO:0031177">
    <property type="term" value="F:phosphopantetheine binding"/>
    <property type="evidence" value="ECO:0007669"/>
    <property type="project" value="InterPro"/>
</dbReference>
<comment type="cofactor">
    <cofactor evidence="1">
        <name>pantetheine 4'-phosphate</name>
        <dbReference type="ChEBI" id="CHEBI:47942"/>
    </cofactor>
</comment>
<evidence type="ECO:0000256" key="3">
    <source>
        <dbReference type="ARBA" id="ARBA00022553"/>
    </source>
</evidence>
<evidence type="ECO:0000256" key="6">
    <source>
        <dbReference type="SAM" id="MobiDB-lite"/>
    </source>
</evidence>
<name>A0A372JD25_9ACTN</name>
<dbReference type="PANTHER" id="PTHR43775">
    <property type="entry name" value="FATTY ACID SYNTHASE"/>
    <property type="match status" value="1"/>
</dbReference>
<keyword evidence="3" id="KW-0597">Phosphoprotein</keyword>
<evidence type="ECO:0000256" key="2">
    <source>
        <dbReference type="ARBA" id="ARBA00022450"/>
    </source>
</evidence>
<dbReference type="GO" id="GO:0004312">
    <property type="term" value="F:fatty acid synthase activity"/>
    <property type="evidence" value="ECO:0007669"/>
    <property type="project" value="TreeGrafter"/>
</dbReference>
<dbReference type="AlphaFoldDB" id="A0A372JD25"/>
<keyword evidence="10" id="KW-1185">Reference proteome</keyword>
<dbReference type="InterPro" id="IPR013968">
    <property type="entry name" value="PKS_KR"/>
</dbReference>
<dbReference type="Gene3D" id="3.40.50.720">
    <property type="entry name" value="NAD(P)-binding Rossmann-like Domain"/>
    <property type="match status" value="1"/>
</dbReference>
<dbReference type="SMART" id="SM00822">
    <property type="entry name" value="PKS_KR"/>
    <property type="match status" value="1"/>
</dbReference>
<dbReference type="RefSeq" id="WP_117360685.1">
    <property type="nucleotide sequence ID" value="NZ_QURH01000929.1"/>
</dbReference>
<accession>A0A372JD25</accession>
<dbReference type="InterPro" id="IPR042104">
    <property type="entry name" value="PKS_dehydratase_sf"/>
</dbReference>
<dbReference type="SUPFAM" id="SSF52151">
    <property type="entry name" value="FabD/lysophospholipase-like"/>
    <property type="match status" value="1"/>
</dbReference>
<sequence length="1267" mass="133296">AAAAAPDPSAAARPADELQRTRYAQPAAFVTGYALARLWEAHGVRPDALIGYSLGEYVAACLAGVFTLPDALGLVARRARLIDALPPGAMLAVPMAEADVARYLTPDVRVAAVNGPTLCVLGGPADEVAEVATRLAEAGVAHRRLPTAQAFHTPMMAPVLDAFVELVAEVPRRPPEIPYVSNVTGTWVTGDQATDPAFWGAHLLRPVRFADGLAALDPSGGRVLVELGPGQSLGSLATQVSPGAEPAVPSLPGAFDDATEERHFASAVGRVWLLGADPDDPAPEGRRPRRVSLPTYPFQRRRHWAAVTGATRTSASAPEAARKTDVADFFQVPSWRTLPPRPARTPSAGEHWLLLADDTGVGAALADALADSAASVTTVTREDAPDFAELLAALRRDGRRPDRIVHLWMLGLTPDADEADATARGFGSLLALGRALAAEPVGDPGGEPNGDPGGRPGGEPFSEPGGGSIDITVVTDELHVVAGTETGTPLTATVLGVCRVLPLEHPHLTCRNVDVSLSSATPGRTADELLRELSDRAGPAVVALRGRRRFTTGHQPVRLDPPGDVPRGRNYLITGGLGGVGLAVARELARTEGAGLALVSRTGPPSDERDPRARAVRELERLGARVVVLAADVTDSGRLREAGERAVAELGPVHAVVHAAGVAGGGLVQLRDPADADRVLAPKVRGGLAVTAMAEHIGAASVVLCSSTLALTGAVGQADYAAANAFLDALAQHAAVRDGGPEIVSVNWDAWQDAGMAHRHLAGGEPGGGEPEPGPATHVDHPLLRARTEHDDARTVYDASVGSTSSWLVDEHRMLGDPVVPGTGHLELARAAFADLTGAERVELTDFRFATPVVLGPDGERELRVVLDRTGTASARVTVVGPLPGDAASRWQVHAVGEIAALDTAPPPDRPIAELTGRMRDLGLPGHTDLMSFGGRSRCLRRVWEGDREALAELVLPDPFLDDLHRLHLHPSLLDLAAGFVGTRLAETFRIPISYGRLRLHRPLTRRVFSHHRYAADDRPENETRTADITLHDEDGRVLVEIGDFVLKRVADLRKTLDSARGGAGADGAFLEYRPSAREEQRPTASGEKRTIATPGPLAAHLATGLRPAEGADALRRLLAARIGPQVAVATRDLDAIAADIAASALTPDGTPRGAGEDDAADAAGRPAPHPRPPLRTPYRPPADPLQEKLAALWQDLLGIDRIGVDDVFFELGGHSLLGLEMVNRIGRDLGLAVPLGALFEARTVARLADLLHREAAPAAEHETREG</sequence>
<dbReference type="SUPFAM" id="SSF55048">
    <property type="entry name" value="Probable ACP-binding domain of malonyl-CoA ACP transacylase"/>
    <property type="match status" value="1"/>
</dbReference>